<evidence type="ECO:0000313" key="16">
    <source>
        <dbReference type="Proteomes" id="UP000639338"/>
    </source>
</evidence>
<dbReference type="Pfam" id="PF00096">
    <property type="entry name" value="zf-C2H2"/>
    <property type="match status" value="8"/>
</dbReference>
<feature type="binding site" evidence="11">
    <location>
        <position position="63"/>
    </location>
    <ligand>
        <name>Zn(2+)</name>
        <dbReference type="ChEBI" id="CHEBI:29105"/>
    </ligand>
</feature>
<evidence type="ECO:0000256" key="5">
    <source>
        <dbReference type="ARBA" id="ARBA00022833"/>
    </source>
</evidence>
<evidence type="ECO:0000259" key="14">
    <source>
        <dbReference type="PROSITE" id="PS51915"/>
    </source>
</evidence>
<keyword evidence="3" id="KW-0677">Repeat</keyword>
<comment type="caution">
    <text evidence="15">The sequence shown here is derived from an EMBL/GenBank/DDBJ whole genome shotgun (WGS) entry which is preliminary data.</text>
</comment>
<dbReference type="InterPro" id="IPR013087">
    <property type="entry name" value="Znf_C2H2_type"/>
</dbReference>
<reference evidence="15 16" key="1">
    <citation type="submission" date="2020-08" db="EMBL/GenBank/DDBJ databases">
        <title>Aphidius gifuensis genome sequencing and assembly.</title>
        <authorList>
            <person name="Du Z."/>
        </authorList>
    </citation>
    <scope>NUCLEOTIDE SEQUENCE [LARGE SCALE GENOMIC DNA]</scope>
    <source>
        <strain evidence="15">YNYX2018</strain>
        <tissue evidence="15">Adults</tissue>
    </source>
</reference>
<dbReference type="EMBL" id="JACMRX010000002">
    <property type="protein sequence ID" value="KAF7995312.1"/>
    <property type="molecule type" value="Genomic_DNA"/>
</dbReference>
<dbReference type="FunFam" id="3.30.160.60:FF:000202">
    <property type="entry name" value="Zinc finger protein 574"/>
    <property type="match status" value="1"/>
</dbReference>
<evidence type="ECO:0000256" key="1">
    <source>
        <dbReference type="ARBA" id="ARBA00004123"/>
    </source>
</evidence>
<gene>
    <name evidence="15" type="ORF">HCN44_006419</name>
</gene>
<evidence type="ECO:0000256" key="6">
    <source>
        <dbReference type="ARBA" id="ARBA00023015"/>
    </source>
</evidence>
<dbReference type="SUPFAM" id="SSF57716">
    <property type="entry name" value="Glucocorticoid receptor-like (DNA-binding domain)"/>
    <property type="match status" value="1"/>
</dbReference>
<evidence type="ECO:0000256" key="8">
    <source>
        <dbReference type="ARBA" id="ARBA00023163"/>
    </source>
</evidence>
<dbReference type="PROSITE" id="PS51915">
    <property type="entry name" value="ZAD"/>
    <property type="match status" value="1"/>
</dbReference>
<feature type="binding site" evidence="11">
    <location>
        <position position="17"/>
    </location>
    <ligand>
        <name>Zn(2+)</name>
        <dbReference type="ChEBI" id="CHEBI:29105"/>
    </ligand>
</feature>
<keyword evidence="16" id="KW-1185">Reference proteome</keyword>
<feature type="domain" description="C2H2-type" evidence="13">
    <location>
        <begin position="391"/>
        <end position="418"/>
    </location>
</feature>
<dbReference type="SUPFAM" id="SSF57667">
    <property type="entry name" value="beta-beta-alpha zinc fingers"/>
    <property type="match status" value="5"/>
</dbReference>
<evidence type="ECO:0000313" key="15">
    <source>
        <dbReference type="EMBL" id="KAF7995312.1"/>
    </source>
</evidence>
<keyword evidence="6" id="KW-0805">Transcription regulation</keyword>
<dbReference type="PANTHER" id="PTHR24384:SF189">
    <property type="entry name" value="C2H2-TYPE DOMAIN-CONTAINING PROTEIN-RELATED"/>
    <property type="match status" value="1"/>
</dbReference>
<evidence type="ECO:0000256" key="2">
    <source>
        <dbReference type="ARBA" id="ARBA00022723"/>
    </source>
</evidence>
<accession>A0A835CTF5</accession>
<feature type="domain" description="C2H2-type" evidence="13">
    <location>
        <begin position="284"/>
        <end position="311"/>
    </location>
</feature>
<keyword evidence="2 11" id="KW-0479">Metal-binding</keyword>
<dbReference type="FunFam" id="3.30.160.60:FF:000446">
    <property type="entry name" value="Zinc finger protein"/>
    <property type="match status" value="1"/>
</dbReference>
<keyword evidence="9" id="KW-0539">Nucleus</keyword>
<evidence type="ECO:0000256" key="4">
    <source>
        <dbReference type="ARBA" id="ARBA00022771"/>
    </source>
</evidence>
<dbReference type="FunFam" id="3.30.160.60:FF:000110">
    <property type="entry name" value="Zinc finger protein-like"/>
    <property type="match status" value="1"/>
</dbReference>
<dbReference type="SMART" id="SM00868">
    <property type="entry name" value="zf-AD"/>
    <property type="match status" value="1"/>
</dbReference>
<dbReference type="InterPro" id="IPR012934">
    <property type="entry name" value="Znf_AD"/>
</dbReference>
<dbReference type="PROSITE" id="PS00028">
    <property type="entry name" value="ZINC_FINGER_C2H2_1"/>
    <property type="match status" value="10"/>
</dbReference>
<dbReference type="SMART" id="SM00355">
    <property type="entry name" value="ZnF_C2H2"/>
    <property type="match status" value="11"/>
</dbReference>
<dbReference type="OrthoDB" id="6077919at2759"/>
<feature type="region of interest" description="Disordered" evidence="12">
    <location>
        <begin position="222"/>
        <end position="246"/>
    </location>
</feature>
<dbReference type="InterPro" id="IPR050752">
    <property type="entry name" value="C2H2-ZF_domain"/>
</dbReference>
<dbReference type="GO" id="GO:0000978">
    <property type="term" value="F:RNA polymerase II cis-regulatory region sequence-specific DNA binding"/>
    <property type="evidence" value="ECO:0007669"/>
    <property type="project" value="TreeGrafter"/>
</dbReference>
<feature type="domain" description="C2H2-type" evidence="13">
    <location>
        <begin position="447"/>
        <end position="474"/>
    </location>
</feature>
<feature type="domain" description="C2H2-type" evidence="13">
    <location>
        <begin position="201"/>
        <end position="224"/>
    </location>
</feature>
<keyword evidence="7" id="KW-0238">DNA-binding</keyword>
<feature type="domain" description="C2H2-type" evidence="13">
    <location>
        <begin position="513"/>
        <end position="539"/>
    </location>
</feature>
<evidence type="ECO:0000256" key="9">
    <source>
        <dbReference type="ARBA" id="ARBA00023242"/>
    </source>
</evidence>
<evidence type="ECO:0000256" key="10">
    <source>
        <dbReference type="PROSITE-ProRule" id="PRU00042"/>
    </source>
</evidence>
<feature type="binding site" evidence="11">
    <location>
        <position position="20"/>
    </location>
    <ligand>
        <name>Zn(2+)</name>
        <dbReference type="ChEBI" id="CHEBI:29105"/>
    </ligand>
</feature>
<comment type="subcellular location">
    <subcellularLocation>
        <location evidence="1">Nucleus</location>
    </subcellularLocation>
</comment>
<proteinExistence type="predicted"/>
<dbReference type="FunFam" id="3.30.160.60:FF:000045">
    <property type="entry name" value="ZFP69 zinc finger protein B"/>
    <property type="match status" value="1"/>
</dbReference>
<dbReference type="InterPro" id="IPR036236">
    <property type="entry name" value="Znf_C2H2_sf"/>
</dbReference>
<evidence type="ECO:0000256" key="3">
    <source>
        <dbReference type="ARBA" id="ARBA00022737"/>
    </source>
</evidence>
<dbReference type="GO" id="GO:0008270">
    <property type="term" value="F:zinc ion binding"/>
    <property type="evidence" value="ECO:0007669"/>
    <property type="project" value="UniProtKB-UniRule"/>
</dbReference>
<feature type="domain" description="C2H2-type" evidence="13">
    <location>
        <begin position="354"/>
        <end position="381"/>
    </location>
</feature>
<dbReference type="AlphaFoldDB" id="A0A835CTF5"/>
<feature type="domain" description="C2H2-type" evidence="13">
    <location>
        <begin position="119"/>
        <end position="147"/>
    </location>
</feature>
<keyword evidence="5 11" id="KW-0862">Zinc</keyword>
<evidence type="ECO:0000259" key="13">
    <source>
        <dbReference type="PROSITE" id="PS50157"/>
    </source>
</evidence>
<dbReference type="GO" id="GO:0005634">
    <property type="term" value="C:nucleus"/>
    <property type="evidence" value="ECO:0007669"/>
    <property type="project" value="UniProtKB-SubCell"/>
</dbReference>
<organism evidence="15 16">
    <name type="scientific">Aphidius gifuensis</name>
    <name type="common">Parasitoid wasp</name>
    <dbReference type="NCBI Taxonomy" id="684658"/>
    <lineage>
        <taxon>Eukaryota</taxon>
        <taxon>Metazoa</taxon>
        <taxon>Ecdysozoa</taxon>
        <taxon>Arthropoda</taxon>
        <taxon>Hexapoda</taxon>
        <taxon>Insecta</taxon>
        <taxon>Pterygota</taxon>
        <taxon>Neoptera</taxon>
        <taxon>Endopterygota</taxon>
        <taxon>Hymenoptera</taxon>
        <taxon>Apocrita</taxon>
        <taxon>Ichneumonoidea</taxon>
        <taxon>Braconidae</taxon>
        <taxon>Aphidiinae</taxon>
        <taxon>Aphidius</taxon>
    </lineage>
</organism>
<protein>
    <submittedName>
        <fullName evidence="15">Uncharacterized protein</fullName>
    </submittedName>
</protein>
<feature type="domain" description="C2H2-type" evidence="13">
    <location>
        <begin position="312"/>
        <end position="339"/>
    </location>
</feature>
<dbReference type="GO" id="GO:0032502">
    <property type="term" value="P:developmental process"/>
    <property type="evidence" value="ECO:0007669"/>
    <property type="project" value="UniProtKB-ARBA"/>
</dbReference>
<name>A0A835CTF5_APHGI</name>
<dbReference type="Gene3D" id="3.30.160.60">
    <property type="entry name" value="Classic Zinc Finger"/>
    <property type="match status" value="9"/>
</dbReference>
<feature type="domain" description="ZAD" evidence="14">
    <location>
        <begin position="15"/>
        <end position="90"/>
    </location>
</feature>
<feature type="domain" description="C2H2-type" evidence="13">
    <location>
        <begin position="256"/>
        <end position="283"/>
    </location>
</feature>
<keyword evidence="4 10" id="KW-0863">Zinc-finger</keyword>
<dbReference type="PANTHER" id="PTHR24384">
    <property type="entry name" value="FINGER PUTATIVE TRANSCRIPTION FACTOR FAMILY-RELATED"/>
    <property type="match status" value="1"/>
</dbReference>
<dbReference type="Proteomes" id="UP000639338">
    <property type="component" value="Unassembled WGS sequence"/>
</dbReference>
<dbReference type="Gene3D" id="3.40.1800.20">
    <property type="match status" value="1"/>
</dbReference>
<dbReference type="FunFam" id="3.30.160.60:FF:002343">
    <property type="entry name" value="Zinc finger protein 33A"/>
    <property type="match status" value="1"/>
</dbReference>
<sequence length="539" mass="62567">MFVVTKKINSQNIKKLCRTCLREDGEKMICLFVGPADSSLAAKLTTLSCLEIWQGDELPEKLCDRCVTRAESALLFREQCRAADRALRQAISKEGYNEEINLDCNDTIVDKNNTLTKPFKCFDCNKVFLNYHELCTHRRLLHTLANSSFIQDQSSSSSSIEYNHMNIVETTNNFEYSKTDITCPTKNITSTTKYERPSCALYCSLCNHTFSNVNQLMNHKLSHSTIPNNNNNNNNDNLNKESNYQQSSLSVNNKKHKCPVCGKCFDKKSKLSTHEYLHTNDRPFKCINCPKKYTSKSKLNAHMRLHTKTNIYQCKICDKVFSYPSYLKEHVKIHNQIDKKSKINNNNKNINSIYKCSICDKVYKYKKNLIQHIKLHNDAIDDDGGSTNFKLSCEICHKLFSQKYNLKIHMKIHSGIKNYECKYCFKKFIEKSNYNEHLRTHTKIKPFNCLICHKTFTQSSHLKNHQVIHNSSRPYKCKLCDDKTFKLLSHLNRHTSTIHNSSSSSSSSSYKSFKCLICNEFFTQAFSLKRHKKNKHIDD</sequence>
<evidence type="ECO:0000256" key="7">
    <source>
        <dbReference type="ARBA" id="ARBA00023125"/>
    </source>
</evidence>
<evidence type="ECO:0000256" key="12">
    <source>
        <dbReference type="SAM" id="MobiDB-lite"/>
    </source>
</evidence>
<feature type="compositionally biased region" description="Low complexity" evidence="12">
    <location>
        <begin position="228"/>
        <end position="237"/>
    </location>
</feature>
<feature type="domain" description="C2H2-type" evidence="13">
    <location>
        <begin position="419"/>
        <end position="446"/>
    </location>
</feature>
<dbReference type="GO" id="GO:0000981">
    <property type="term" value="F:DNA-binding transcription factor activity, RNA polymerase II-specific"/>
    <property type="evidence" value="ECO:0007669"/>
    <property type="project" value="TreeGrafter"/>
</dbReference>
<keyword evidence="8" id="KW-0804">Transcription</keyword>
<feature type="binding site" evidence="11">
    <location>
        <position position="66"/>
    </location>
    <ligand>
        <name>Zn(2+)</name>
        <dbReference type="ChEBI" id="CHEBI:29105"/>
    </ligand>
</feature>
<dbReference type="Pfam" id="PF07776">
    <property type="entry name" value="zf-AD"/>
    <property type="match status" value="1"/>
</dbReference>
<evidence type="ECO:0000256" key="11">
    <source>
        <dbReference type="PROSITE-ProRule" id="PRU01263"/>
    </source>
</evidence>
<dbReference type="PROSITE" id="PS50157">
    <property type="entry name" value="ZINC_FINGER_C2H2_2"/>
    <property type="match status" value="10"/>
</dbReference>